<evidence type="ECO:0000313" key="4">
    <source>
        <dbReference type="Proteomes" id="UP001321047"/>
    </source>
</evidence>
<feature type="domain" description="DUF7575" evidence="2">
    <location>
        <begin position="100"/>
        <end position="127"/>
    </location>
</feature>
<dbReference type="Pfam" id="PF24460">
    <property type="entry name" value="DUF7575"/>
    <property type="match status" value="1"/>
</dbReference>
<evidence type="ECO:0000256" key="1">
    <source>
        <dbReference type="SAM" id="Phobius"/>
    </source>
</evidence>
<keyword evidence="1" id="KW-0472">Membrane</keyword>
<dbReference type="Proteomes" id="UP001321047">
    <property type="component" value="Unassembled WGS sequence"/>
</dbReference>
<keyword evidence="1" id="KW-1133">Transmembrane helix</keyword>
<dbReference type="AlphaFoldDB" id="A0AAP3E5B1"/>
<comment type="caution">
    <text evidence="3">The sequence shown here is derived from an EMBL/GenBank/DDBJ whole genome shotgun (WGS) entry which is preliminary data.</text>
</comment>
<evidence type="ECO:0000313" key="3">
    <source>
        <dbReference type="EMBL" id="MCU4750805.1"/>
    </source>
</evidence>
<keyword evidence="1" id="KW-0812">Transmembrane</keyword>
<proteinExistence type="predicted"/>
<dbReference type="RefSeq" id="WP_342805937.1">
    <property type="nucleotide sequence ID" value="NZ_JAOPJZ010000001.1"/>
</dbReference>
<sequence length="136" mass="14559">MTLVRVLIAAGLSLLWPGVGHVMIREWIRALFFSGLFITAMALSFTTEQITAVSSFGEVVALFTQEASTIDQIALSFLAVLAATDTLFRGVAASGPSAGQDGPACPQCGRPLDVELEFCHWCTTRLEPVEDETPSP</sequence>
<keyword evidence="4" id="KW-1185">Reference proteome</keyword>
<reference evidence="3 4" key="1">
    <citation type="submission" date="2022-09" db="EMBL/GenBank/DDBJ databases">
        <title>Enrichment on poylsaccharides allowed isolation of novel metabolic and taxonomic groups of Haloarchaea.</title>
        <authorList>
            <person name="Sorokin D.Y."/>
            <person name="Elcheninov A.G."/>
            <person name="Khizhniak T.V."/>
            <person name="Kolganova T.V."/>
            <person name="Kublanov I.V."/>
        </authorList>
    </citation>
    <scope>NUCLEOTIDE SEQUENCE [LARGE SCALE GENOMIC DNA]</scope>
    <source>
        <strain evidence="3 4">AArc-curdl1</strain>
    </source>
</reference>
<evidence type="ECO:0000259" key="2">
    <source>
        <dbReference type="Pfam" id="PF24460"/>
    </source>
</evidence>
<organism evidence="3 4">
    <name type="scientific">Natronosalvus hydrolyticus</name>
    <dbReference type="NCBI Taxonomy" id="2979988"/>
    <lineage>
        <taxon>Archaea</taxon>
        <taxon>Methanobacteriati</taxon>
        <taxon>Methanobacteriota</taxon>
        <taxon>Stenosarchaea group</taxon>
        <taxon>Halobacteria</taxon>
        <taxon>Halobacteriales</taxon>
        <taxon>Natrialbaceae</taxon>
        <taxon>Natronosalvus</taxon>
    </lineage>
</organism>
<accession>A0AAP3E5B1</accession>
<gene>
    <name evidence="3" type="ORF">OB919_02220</name>
</gene>
<name>A0AAP3E5B1_9EURY</name>
<feature type="transmembrane region" description="Helical" evidence="1">
    <location>
        <begin position="30"/>
        <end position="47"/>
    </location>
</feature>
<protein>
    <submittedName>
        <fullName evidence="3">Zinc ribbon domain-containing protein</fullName>
    </submittedName>
</protein>
<dbReference type="EMBL" id="JAOPJZ010000001">
    <property type="protein sequence ID" value="MCU4750805.1"/>
    <property type="molecule type" value="Genomic_DNA"/>
</dbReference>
<dbReference type="InterPro" id="IPR055997">
    <property type="entry name" value="DUF7575"/>
</dbReference>